<evidence type="ECO:0000256" key="9">
    <source>
        <dbReference type="ARBA" id="ARBA00038511"/>
    </source>
</evidence>
<comment type="similarity">
    <text evidence="9">Belongs to the DEAD box helicase family. DDX46/PRP5 subfamily.</text>
</comment>
<keyword evidence="8" id="KW-0539">Nucleus</keyword>
<reference evidence="16" key="1">
    <citation type="submission" date="2013-12" db="EMBL/GenBank/DDBJ databases">
        <authorList>
            <person name="Genoscope - CEA"/>
        </authorList>
    </citation>
    <scope>NUCLEOTIDE SEQUENCE</scope>
    <source>
        <strain evidence="16">CBS 1993</strain>
    </source>
</reference>
<name>W6MGQ1_9ASCO</name>
<evidence type="ECO:0000256" key="4">
    <source>
        <dbReference type="ARBA" id="ARBA00022801"/>
    </source>
</evidence>
<dbReference type="GO" id="GO:0005524">
    <property type="term" value="F:ATP binding"/>
    <property type="evidence" value="ECO:0007669"/>
    <property type="project" value="UniProtKB-KW"/>
</dbReference>
<dbReference type="GeneID" id="34518749"/>
<keyword evidence="7" id="KW-0508">mRNA splicing</keyword>
<dbReference type="PANTHER" id="PTHR47958">
    <property type="entry name" value="ATP-DEPENDENT RNA HELICASE DBP3"/>
    <property type="match status" value="1"/>
</dbReference>
<dbReference type="GO" id="GO:0005634">
    <property type="term" value="C:nucleus"/>
    <property type="evidence" value="ECO:0007669"/>
    <property type="project" value="UniProtKB-SubCell"/>
</dbReference>
<feature type="compositionally biased region" description="Polar residues" evidence="12">
    <location>
        <begin position="83"/>
        <end position="96"/>
    </location>
</feature>
<proteinExistence type="inferred from homology"/>
<keyword evidence="5" id="KW-0347">Helicase</keyword>
<dbReference type="InterPro" id="IPR001650">
    <property type="entry name" value="Helicase_C-like"/>
</dbReference>
<dbReference type="SUPFAM" id="SSF52540">
    <property type="entry name" value="P-loop containing nucleoside triphosphate hydrolases"/>
    <property type="match status" value="1"/>
</dbReference>
<dbReference type="InterPro" id="IPR014014">
    <property type="entry name" value="RNA_helicase_DEAD_Q_motif"/>
</dbReference>
<comment type="catalytic activity">
    <reaction evidence="10">
        <text>ATP + H2O = ADP + phosphate + H(+)</text>
        <dbReference type="Rhea" id="RHEA:13065"/>
        <dbReference type="ChEBI" id="CHEBI:15377"/>
        <dbReference type="ChEBI" id="CHEBI:15378"/>
        <dbReference type="ChEBI" id="CHEBI:30616"/>
        <dbReference type="ChEBI" id="CHEBI:43474"/>
        <dbReference type="ChEBI" id="CHEBI:456216"/>
        <dbReference type="EC" id="3.6.4.13"/>
    </reaction>
</comment>
<feature type="short sequence motif" description="Q motif" evidence="11">
    <location>
        <begin position="310"/>
        <end position="338"/>
    </location>
</feature>
<feature type="compositionally biased region" description="Basic and acidic residues" evidence="12">
    <location>
        <begin position="119"/>
        <end position="131"/>
    </location>
</feature>
<evidence type="ECO:0000256" key="10">
    <source>
        <dbReference type="ARBA" id="ARBA00047984"/>
    </source>
</evidence>
<dbReference type="InterPro" id="IPR056149">
    <property type="entry name" value="PRP5/DDX46/KHDC4_KH"/>
</dbReference>
<dbReference type="Pfam" id="PF00270">
    <property type="entry name" value="DEAD"/>
    <property type="match status" value="1"/>
</dbReference>
<dbReference type="Gene3D" id="3.40.50.300">
    <property type="entry name" value="P-loop containing nucleotide triphosphate hydrolases"/>
    <property type="match status" value="2"/>
</dbReference>
<evidence type="ECO:0000313" key="16">
    <source>
        <dbReference type="EMBL" id="CDK25349.1"/>
    </source>
</evidence>
<accession>W6MGQ1</accession>
<dbReference type="PROSITE" id="PS51192">
    <property type="entry name" value="HELICASE_ATP_BIND_1"/>
    <property type="match status" value="1"/>
</dbReference>
<dbReference type="Pfam" id="PF00271">
    <property type="entry name" value="Helicase_C"/>
    <property type="match status" value="1"/>
</dbReference>
<evidence type="ECO:0000259" key="14">
    <source>
        <dbReference type="PROSITE" id="PS51194"/>
    </source>
</evidence>
<keyword evidence="3" id="KW-0547">Nucleotide-binding</keyword>
<keyword evidence="17" id="KW-1185">Reference proteome</keyword>
<dbReference type="STRING" id="1382522.W6MGQ1"/>
<feature type="compositionally biased region" description="Basic and acidic residues" evidence="12">
    <location>
        <begin position="100"/>
        <end position="112"/>
    </location>
</feature>
<dbReference type="GO" id="GO:0008380">
    <property type="term" value="P:RNA splicing"/>
    <property type="evidence" value="ECO:0007669"/>
    <property type="project" value="UniProtKB-KW"/>
</dbReference>
<evidence type="ECO:0000256" key="6">
    <source>
        <dbReference type="ARBA" id="ARBA00022840"/>
    </source>
</evidence>
<protein>
    <recommendedName>
        <fullName evidence="2">RNA helicase</fullName>
        <ecNumber evidence="2">3.6.4.13</ecNumber>
    </recommendedName>
</protein>
<dbReference type="CDD" id="cd18787">
    <property type="entry name" value="SF2_C_DEAD"/>
    <property type="match status" value="1"/>
</dbReference>
<feature type="region of interest" description="Disordered" evidence="12">
    <location>
        <begin position="158"/>
        <end position="223"/>
    </location>
</feature>
<evidence type="ECO:0000313" key="17">
    <source>
        <dbReference type="Proteomes" id="UP000019384"/>
    </source>
</evidence>
<dbReference type="OrthoDB" id="196131at2759"/>
<comment type="subcellular location">
    <subcellularLocation>
        <location evidence="1">Nucleus</location>
    </subcellularLocation>
</comment>
<dbReference type="PROSITE" id="PS00039">
    <property type="entry name" value="DEAD_ATP_HELICASE"/>
    <property type="match status" value="1"/>
</dbReference>
<dbReference type="FunFam" id="3.40.50.300:FF:000079">
    <property type="entry name" value="probable ATP-dependent RNA helicase DDX17"/>
    <property type="match status" value="1"/>
</dbReference>
<dbReference type="InterPro" id="IPR014001">
    <property type="entry name" value="Helicase_ATP-bd"/>
</dbReference>
<evidence type="ECO:0000256" key="7">
    <source>
        <dbReference type="ARBA" id="ARBA00023187"/>
    </source>
</evidence>
<evidence type="ECO:0000256" key="1">
    <source>
        <dbReference type="ARBA" id="ARBA00004123"/>
    </source>
</evidence>
<evidence type="ECO:0000256" key="8">
    <source>
        <dbReference type="ARBA" id="ARBA00023242"/>
    </source>
</evidence>
<dbReference type="InterPro" id="IPR027417">
    <property type="entry name" value="P-loop_NTPase"/>
</dbReference>
<keyword evidence="4" id="KW-0378">Hydrolase</keyword>
<dbReference type="GO" id="GO:0003724">
    <property type="term" value="F:RNA helicase activity"/>
    <property type="evidence" value="ECO:0007669"/>
    <property type="project" value="UniProtKB-EC"/>
</dbReference>
<evidence type="ECO:0000256" key="2">
    <source>
        <dbReference type="ARBA" id="ARBA00012552"/>
    </source>
</evidence>
<dbReference type="SMART" id="SM00487">
    <property type="entry name" value="DEXDc"/>
    <property type="match status" value="1"/>
</dbReference>
<dbReference type="RefSeq" id="XP_022457361.1">
    <property type="nucleotide sequence ID" value="XM_022603484.1"/>
</dbReference>
<dbReference type="AlphaFoldDB" id="W6MGQ1"/>
<feature type="compositionally biased region" description="Low complexity" evidence="12">
    <location>
        <begin position="57"/>
        <end position="76"/>
    </location>
</feature>
<evidence type="ECO:0000256" key="11">
    <source>
        <dbReference type="PROSITE-ProRule" id="PRU00552"/>
    </source>
</evidence>
<dbReference type="GO" id="GO:0003676">
    <property type="term" value="F:nucleic acid binding"/>
    <property type="evidence" value="ECO:0007669"/>
    <property type="project" value="InterPro"/>
</dbReference>
<reference evidence="16" key="2">
    <citation type="submission" date="2014-02" db="EMBL/GenBank/DDBJ databases">
        <title>Complete DNA sequence of /Kuraishia capsulata/ illustrates novel genomic features among budding yeasts (/Saccharomycotina/).</title>
        <authorList>
            <person name="Morales L."/>
            <person name="Noel B."/>
            <person name="Porcel B."/>
            <person name="Marcet-Houben M."/>
            <person name="Hullo M-F."/>
            <person name="Sacerdot C."/>
            <person name="Tekaia F."/>
            <person name="Leh-Louis V."/>
            <person name="Despons L."/>
            <person name="Khanna V."/>
            <person name="Aury J-M."/>
            <person name="Barbe V."/>
            <person name="Couloux A."/>
            <person name="Labadie K."/>
            <person name="Pelletier E."/>
            <person name="Souciet J-L."/>
            <person name="Boekhout T."/>
            <person name="Gabaldon T."/>
            <person name="Wincker P."/>
            <person name="Dujon B."/>
        </authorList>
    </citation>
    <scope>NUCLEOTIDE SEQUENCE</scope>
    <source>
        <strain evidence="16">CBS 1993</strain>
    </source>
</reference>
<evidence type="ECO:0000256" key="12">
    <source>
        <dbReference type="SAM" id="MobiDB-lite"/>
    </source>
</evidence>
<evidence type="ECO:0000259" key="13">
    <source>
        <dbReference type="PROSITE" id="PS51192"/>
    </source>
</evidence>
<dbReference type="Pfam" id="PF23469">
    <property type="entry name" value="KH_12"/>
    <property type="match status" value="1"/>
</dbReference>
<feature type="domain" description="DEAD-box RNA helicase Q" evidence="15">
    <location>
        <begin position="310"/>
        <end position="338"/>
    </location>
</feature>
<dbReference type="EC" id="3.6.4.13" evidence="2"/>
<dbReference type="CDD" id="cd17953">
    <property type="entry name" value="DEADc_DDX46"/>
    <property type="match status" value="1"/>
</dbReference>
<dbReference type="Proteomes" id="UP000019384">
    <property type="component" value="Unassembled WGS sequence"/>
</dbReference>
<feature type="domain" description="Helicase ATP-binding" evidence="13">
    <location>
        <begin position="341"/>
        <end position="519"/>
    </location>
</feature>
<keyword evidence="7" id="KW-0507">mRNA processing</keyword>
<dbReference type="InterPro" id="IPR011545">
    <property type="entry name" value="DEAD/DEAH_box_helicase_dom"/>
</dbReference>
<feature type="compositionally biased region" description="Basic and acidic residues" evidence="12">
    <location>
        <begin position="1"/>
        <end position="15"/>
    </location>
</feature>
<dbReference type="HOGENOM" id="CLU_003041_0_2_1"/>
<keyword evidence="6" id="KW-0067">ATP-binding</keyword>
<dbReference type="GO" id="GO:0016787">
    <property type="term" value="F:hydrolase activity"/>
    <property type="evidence" value="ECO:0007669"/>
    <property type="project" value="UniProtKB-KW"/>
</dbReference>
<dbReference type="PROSITE" id="PS51195">
    <property type="entry name" value="Q_MOTIF"/>
    <property type="match status" value="1"/>
</dbReference>
<dbReference type="PROSITE" id="PS51194">
    <property type="entry name" value="HELICASE_CTER"/>
    <property type="match status" value="1"/>
</dbReference>
<gene>
    <name evidence="16" type="ORF">KUCA_T00001318001</name>
</gene>
<dbReference type="EMBL" id="HG793126">
    <property type="protein sequence ID" value="CDK25349.1"/>
    <property type="molecule type" value="Genomic_DNA"/>
</dbReference>
<dbReference type="SMART" id="SM00490">
    <property type="entry name" value="HELICc"/>
    <property type="match status" value="1"/>
</dbReference>
<evidence type="ECO:0000256" key="5">
    <source>
        <dbReference type="ARBA" id="ARBA00022806"/>
    </source>
</evidence>
<dbReference type="InterPro" id="IPR000629">
    <property type="entry name" value="RNA-helicase_DEAD-box_CS"/>
</dbReference>
<feature type="domain" description="Helicase C-terminal" evidence="14">
    <location>
        <begin position="530"/>
        <end position="694"/>
    </location>
</feature>
<evidence type="ECO:0000259" key="15">
    <source>
        <dbReference type="PROSITE" id="PS51195"/>
    </source>
</evidence>
<organism evidence="16 17">
    <name type="scientific">Kuraishia capsulata CBS 1993</name>
    <dbReference type="NCBI Taxonomy" id="1382522"/>
    <lineage>
        <taxon>Eukaryota</taxon>
        <taxon>Fungi</taxon>
        <taxon>Dikarya</taxon>
        <taxon>Ascomycota</taxon>
        <taxon>Saccharomycotina</taxon>
        <taxon>Pichiomycetes</taxon>
        <taxon>Pichiales</taxon>
        <taxon>Pichiaceae</taxon>
        <taxon>Kuraishia</taxon>
    </lineage>
</organism>
<sequence length="881" mass="97331">MSRGGFDRSKDDGFHRSGQSENKGTGNGHTRGADALHAHTTASTASKPEAQHNTPQNVSNFRRNGNGVNGSNNLVLTDAKAASPSNNILAQNTVQPEISAEEKRRLRQEKLAAWKKKKKEEEDAAEKKTREASLPAKKTFSLKSSVVGRPPVRKFGMVKKSLSKNAFGQDGEEEGPESRLSRSMSPFSKTAAMEEKPSAEDDELESFMSGLKEDEKSRDSGDIDMEDAYEIDDHVEEHDLEEQDPQKLMKELAEKSRKDIPELAASTEPFKKDFYRESSFVTGLTDEEVASLRLTDGITVRGKSAVRPILTWSQLGLPTQLSSVLEEQGFDSPTPIQCEALPNIMKGNDLIGIAKTGSGKTLAFLLPLFRQIIDQRPLRSGEGPLAILMTPTRELAIQIFKECKPFLKNLNLKGCCAYGGAPISQQISEMKKQPEVVVCTPGRMIDLLTANGGRVTNMARVTYLVLDEADRMFDMGFEPQVMKIIKRTRDDRQTVLFSATFPARMEALAKKVLQKPVEILVGSKSVVSDTIEQIVEVTQNDDKFAKTLKILGDFRNRDPDGKVLIFVDRQDGADFLYSKLLERGYPCLSLHGGKTQTDRGATIDEFKSGKVDVLIATSVAARGLDVKGLNLVINYDAPTHMEDYVHRVGRTGRAGNKGRAYTFVTPDQDRFASDIARALELSHQIVPASIQELADQFRQKVKAGKEKFSSGFGGKGLEKLEQIRINNRNMERKAFQDENDEIIPVQEKQADPGETTAAEPALTVSAEGDYKVVPSTENANEFQAKIPLNDLPSKVRWHVTNRDSMSRVIEMSGTSITTKGRYYPPGKGPTTEKDDPKLYLLIEGQTELAVSKAVSLLRESMITELNAAAKEDHKGGKYTIT</sequence>
<feature type="compositionally biased region" description="Basic and acidic residues" evidence="12">
    <location>
        <begin position="211"/>
        <end position="221"/>
    </location>
</feature>
<feature type="region of interest" description="Disordered" evidence="12">
    <location>
        <begin position="1"/>
        <end position="137"/>
    </location>
</feature>
<evidence type="ECO:0000256" key="3">
    <source>
        <dbReference type="ARBA" id="ARBA00022741"/>
    </source>
</evidence>